<gene>
    <name evidence="1" type="ORF">METZ01_LOCUS11494</name>
</gene>
<evidence type="ECO:0000313" key="1">
    <source>
        <dbReference type="EMBL" id="SUZ58640.1"/>
    </source>
</evidence>
<dbReference type="Gene3D" id="3.10.450.50">
    <property type="match status" value="1"/>
</dbReference>
<dbReference type="InterPro" id="IPR031977">
    <property type="entry name" value="DUF4783"/>
</dbReference>
<accession>A0A381NVR0</accession>
<proteinExistence type="predicted"/>
<evidence type="ECO:0008006" key="2">
    <source>
        <dbReference type="Google" id="ProtNLM"/>
    </source>
</evidence>
<reference evidence="1" key="1">
    <citation type="submission" date="2018-05" db="EMBL/GenBank/DDBJ databases">
        <authorList>
            <person name="Lanie J.A."/>
            <person name="Ng W.-L."/>
            <person name="Kazmierczak K.M."/>
            <person name="Andrzejewski T.M."/>
            <person name="Davidsen T.M."/>
            <person name="Wayne K.J."/>
            <person name="Tettelin H."/>
            <person name="Glass J.I."/>
            <person name="Rusch D."/>
            <person name="Podicherti R."/>
            <person name="Tsui H.-C.T."/>
            <person name="Winkler M.E."/>
        </authorList>
    </citation>
    <scope>NUCLEOTIDE SEQUENCE</scope>
</reference>
<dbReference type="AlphaFoldDB" id="A0A381NVR0"/>
<dbReference type="EMBL" id="UINC01000632">
    <property type="protein sequence ID" value="SUZ58640.1"/>
    <property type="molecule type" value="Genomic_DNA"/>
</dbReference>
<protein>
    <recommendedName>
        <fullName evidence="2">DUF4783 domain-containing protein</fullName>
    </recommendedName>
</protein>
<sequence length="125" mass="14284">MIKLAYLFTSFLFIISTTSLEDIINALSIQNSEEIINQLDKNGDIIINDKKISGSKSEVIRSLDQFFDKNNFNELKIIHSGNSENNIIYLLGEYISNDDLYKVLALIKKNSNNHTIQKLTISKKE</sequence>
<dbReference type="Pfam" id="PF16022">
    <property type="entry name" value="DUF4783"/>
    <property type="match status" value="1"/>
</dbReference>
<name>A0A381NVR0_9ZZZZ</name>
<organism evidence="1">
    <name type="scientific">marine metagenome</name>
    <dbReference type="NCBI Taxonomy" id="408172"/>
    <lineage>
        <taxon>unclassified sequences</taxon>
        <taxon>metagenomes</taxon>
        <taxon>ecological metagenomes</taxon>
    </lineage>
</organism>